<reference evidence="3" key="1">
    <citation type="journal article" date="2022" name="Int. J. Syst. Evol. Microbiol.">
        <title>Pseudomonas aegrilactucae sp. nov. and Pseudomonas morbosilactucae sp. nov., pathogens causing bacterial rot of lettuce in Japan.</title>
        <authorList>
            <person name="Sawada H."/>
            <person name="Fujikawa T."/>
            <person name="Satou M."/>
        </authorList>
    </citation>
    <scope>NUCLEOTIDE SEQUENCE</scope>
    <source>
        <strain evidence="3">0166_1</strain>
    </source>
</reference>
<evidence type="ECO:0000313" key="3">
    <source>
        <dbReference type="EMBL" id="UGS33664.1"/>
    </source>
</evidence>
<evidence type="ECO:0000256" key="1">
    <source>
        <dbReference type="ARBA" id="ARBA00006484"/>
    </source>
</evidence>
<proteinExistence type="inferred from homology"/>
<dbReference type="PRINTS" id="PR00081">
    <property type="entry name" value="GDHRDH"/>
</dbReference>
<dbReference type="Pfam" id="PF13561">
    <property type="entry name" value="adh_short_C2"/>
    <property type="match status" value="1"/>
</dbReference>
<keyword evidence="4" id="KW-1185">Reference proteome</keyword>
<evidence type="ECO:0000313" key="4">
    <source>
        <dbReference type="Proteomes" id="UP001162834"/>
    </source>
</evidence>
<organism evidence="3 4">
    <name type="scientific">Capillimicrobium parvum</name>
    <dbReference type="NCBI Taxonomy" id="2884022"/>
    <lineage>
        <taxon>Bacteria</taxon>
        <taxon>Bacillati</taxon>
        <taxon>Actinomycetota</taxon>
        <taxon>Thermoleophilia</taxon>
        <taxon>Solirubrobacterales</taxon>
        <taxon>Capillimicrobiaceae</taxon>
        <taxon>Capillimicrobium</taxon>
    </lineage>
</organism>
<dbReference type="PANTHER" id="PTHR42879">
    <property type="entry name" value="3-OXOACYL-(ACYL-CARRIER-PROTEIN) REDUCTASE"/>
    <property type="match status" value="1"/>
</dbReference>
<accession>A0A9E6XRQ2</accession>
<dbReference type="SUPFAM" id="SSF51735">
    <property type="entry name" value="NAD(P)-binding Rossmann-fold domains"/>
    <property type="match status" value="1"/>
</dbReference>
<dbReference type="AlphaFoldDB" id="A0A9E6XRQ2"/>
<dbReference type="CDD" id="cd05233">
    <property type="entry name" value="SDR_c"/>
    <property type="match status" value="1"/>
</dbReference>
<dbReference type="GO" id="GO:0004316">
    <property type="term" value="F:3-oxoacyl-[acyl-carrier-protein] reductase (NADPH) activity"/>
    <property type="evidence" value="ECO:0007669"/>
    <property type="project" value="UniProtKB-EC"/>
</dbReference>
<dbReference type="Gene3D" id="3.40.50.720">
    <property type="entry name" value="NAD(P)-binding Rossmann-like Domain"/>
    <property type="match status" value="1"/>
</dbReference>
<gene>
    <name evidence="3" type="primary">fabG_3</name>
    <name evidence="3" type="ORF">DSM104329_00029</name>
</gene>
<dbReference type="Proteomes" id="UP001162834">
    <property type="component" value="Chromosome"/>
</dbReference>
<evidence type="ECO:0000256" key="2">
    <source>
        <dbReference type="ARBA" id="ARBA00023002"/>
    </source>
</evidence>
<dbReference type="EMBL" id="CP087164">
    <property type="protein sequence ID" value="UGS33664.1"/>
    <property type="molecule type" value="Genomic_DNA"/>
</dbReference>
<keyword evidence="2 3" id="KW-0560">Oxidoreductase</keyword>
<dbReference type="PRINTS" id="PR00080">
    <property type="entry name" value="SDRFAMILY"/>
</dbReference>
<dbReference type="InterPro" id="IPR002347">
    <property type="entry name" value="SDR_fam"/>
</dbReference>
<name>A0A9E6XRQ2_9ACTN</name>
<sequence length="260" mass="27772">MTTSAQAAAGRGRLAGRVALVTGAAGRDIGKHTAIQLAAEGARVVLTDRSAFRLERMREAMTERYGPQPPAFELDLRDRDRVGEIVRAIEAEVGAIDILVNNAAITAFGDVVDTPMETWDELVQVDFTAPWMLVKAVAPGMKARGHGSIVNITSVAAYVGGWNEGLYGALKAALQSLTRDVAFELGKSGIRCNCVAPGIVDSKFIRDNWHLYEDKEADAAMGRFPTSEEVANTVAFLASDEASGITGTVINVSAGWYMTP</sequence>
<dbReference type="FunFam" id="3.40.50.720:FF:000084">
    <property type="entry name" value="Short-chain dehydrogenase reductase"/>
    <property type="match status" value="1"/>
</dbReference>
<dbReference type="EC" id="1.1.1.100" evidence="3"/>
<comment type="similarity">
    <text evidence="1">Belongs to the short-chain dehydrogenases/reductases (SDR) family.</text>
</comment>
<protein>
    <submittedName>
        <fullName evidence="3">3-oxoacyl-[acyl-carrier-protein] reductase FabG</fullName>
        <ecNumber evidence="3">1.1.1.100</ecNumber>
    </submittedName>
</protein>
<dbReference type="InterPro" id="IPR036291">
    <property type="entry name" value="NAD(P)-bd_dom_sf"/>
</dbReference>
<dbReference type="RefSeq" id="WP_259313361.1">
    <property type="nucleotide sequence ID" value="NZ_CP087164.1"/>
</dbReference>
<dbReference type="KEGG" id="sbae:DSM104329_00029"/>
<dbReference type="InterPro" id="IPR050259">
    <property type="entry name" value="SDR"/>
</dbReference>
<dbReference type="PANTHER" id="PTHR42879:SF2">
    <property type="entry name" value="3-OXOACYL-[ACYL-CARRIER-PROTEIN] REDUCTASE FABG"/>
    <property type="match status" value="1"/>
</dbReference>